<reference evidence="2 3" key="1">
    <citation type="submission" date="2015-02" db="EMBL/GenBank/DDBJ databases">
        <title>Genome Sequence of Jannaschia aquimarina DSM28248, a member of the Roseobacter clade.</title>
        <authorList>
            <person name="Voget S."/>
            <person name="Daniel R."/>
        </authorList>
    </citation>
    <scope>NUCLEOTIDE SEQUENCE [LARGE SCALE GENOMIC DNA]</scope>
    <source>
        <strain evidence="2 3">GSW-M26</strain>
    </source>
</reference>
<accession>A0A0D1EP69</accession>
<gene>
    <name evidence="2" type="ORF">jaqu_06380</name>
</gene>
<dbReference type="InterPro" id="IPR005106">
    <property type="entry name" value="Asp/hSer_DH_NAD-bd"/>
</dbReference>
<evidence type="ECO:0000259" key="1">
    <source>
        <dbReference type="SMART" id="SM00858"/>
    </source>
</evidence>
<dbReference type="EMBL" id="JYFE01000017">
    <property type="protein sequence ID" value="KIT17450.1"/>
    <property type="molecule type" value="Genomic_DNA"/>
</dbReference>
<dbReference type="InterPro" id="IPR048423">
    <property type="entry name" value="DRL_cat"/>
</dbReference>
<dbReference type="OrthoDB" id="9777844at2"/>
<comment type="caution">
    <text evidence="2">The sequence shown here is derived from an EMBL/GenBank/DDBJ whole genome shotgun (WGS) entry which is preliminary data.</text>
</comment>
<dbReference type="Pfam" id="PF03447">
    <property type="entry name" value="NAD_binding_3"/>
    <property type="match status" value="1"/>
</dbReference>
<dbReference type="InterPro" id="IPR036291">
    <property type="entry name" value="NAD(P)-bd_dom_sf"/>
</dbReference>
<dbReference type="PATRIC" id="fig|935700.4.peg.675"/>
<dbReference type="GO" id="GO:0016491">
    <property type="term" value="F:oxidoreductase activity"/>
    <property type="evidence" value="ECO:0007669"/>
    <property type="project" value="InterPro"/>
</dbReference>
<name>A0A0D1EP69_9RHOB</name>
<evidence type="ECO:0000313" key="3">
    <source>
        <dbReference type="Proteomes" id="UP000032232"/>
    </source>
</evidence>
<dbReference type="STRING" id="935700.jaqu_06380"/>
<dbReference type="Gene3D" id="3.40.50.720">
    <property type="entry name" value="NAD(P)-binding Rossmann-like Domain"/>
    <property type="match status" value="1"/>
</dbReference>
<dbReference type="SMART" id="SM00858">
    <property type="entry name" value="SAF"/>
    <property type="match status" value="1"/>
</dbReference>
<dbReference type="Proteomes" id="UP000032232">
    <property type="component" value="Unassembled WGS sequence"/>
</dbReference>
<feature type="domain" description="SAF" evidence="1">
    <location>
        <begin position="353"/>
        <end position="418"/>
    </location>
</feature>
<dbReference type="SUPFAM" id="SSF51735">
    <property type="entry name" value="NAD(P)-binding Rossmann-fold domains"/>
    <property type="match status" value="1"/>
</dbReference>
<dbReference type="PANTHER" id="PTHR37850">
    <property type="entry name" value="STRU PROTEIN"/>
    <property type="match status" value="1"/>
</dbReference>
<dbReference type="Pfam" id="PF21135">
    <property type="entry name" value="DRL_cat"/>
    <property type="match status" value="1"/>
</dbReference>
<dbReference type="AlphaFoldDB" id="A0A0D1EP69"/>
<dbReference type="GO" id="GO:0050661">
    <property type="term" value="F:NADP binding"/>
    <property type="evidence" value="ECO:0007669"/>
    <property type="project" value="InterPro"/>
</dbReference>
<dbReference type="PANTHER" id="PTHR37850:SF2">
    <property type="entry name" value="SAF DOMAIN PROTEIN"/>
    <property type="match status" value="1"/>
</dbReference>
<evidence type="ECO:0000313" key="2">
    <source>
        <dbReference type="EMBL" id="KIT17450.1"/>
    </source>
</evidence>
<proteinExistence type="predicted"/>
<organism evidence="2 3">
    <name type="scientific">Jannaschia aquimarina</name>
    <dbReference type="NCBI Taxonomy" id="935700"/>
    <lineage>
        <taxon>Bacteria</taxon>
        <taxon>Pseudomonadati</taxon>
        <taxon>Pseudomonadota</taxon>
        <taxon>Alphaproteobacteria</taxon>
        <taxon>Rhodobacterales</taxon>
        <taxon>Roseobacteraceae</taxon>
        <taxon>Jannaschia</taxon>
    </lineage>
</organism>
<keyword evidence="3" id="KW-1185">Reference proteome</keyword>
<sequence length="445" mass="46528">MASNVELTGLARDLSARAADGRPVRIGLVGSGEMGTDIVTRAALMDGVDVAAVADLDPAAAHRAVEIAYGEKGHSNDAATSVALDSVIEGGRTAVAPDAQAILESGLIDVVIDATGVPSVGAEIGLAAMERGKHLVMMNVEADVTIGAYLRAEAERLGVVYSLGAGDEPSSCMELIEFASAMGHRIVCAGKGKNNPLNVEATPDAYMDEAARRNMNARMLVEFVDGSKTMVEMAAIANATGLIPDKPGMHGPAAGPKDLASTLIPKADGGVLSAAGRVDFSVGQGLAPGVFVVIEAQHPRIHERMTDLKMGDGPYFSLIRPYHLTSLEVPLTCARAVLYGKADMVPLREPVAEVCAVAKRDLSPGETLDQIGEYCYRAWIMEAAEARQAEAIPCGILTGCAVTAPIRKGDLITRRNASVPADSKIAALRARQDEMVFGKREPAHA</sequence>
<dbReference type="CDD" id="cd11616">
    <property type="entry name" value="SAF_DH_OX_like"/>
    <property type="match status" value="1"/>
</dbReference>
<dbReference type="RefSeq" id="WP_043917500.1">
    <property type="nucleotide sequence ID" value="NZ_FZPF01000002.1"/>
</dbReference>
<dbReference type="InterPro" id="IPR013974">
    <property type="entry name" value="SAF"/>
</dbReference>
<protein>
    <recommendedName>
        <fullName evidence="1">SAF domain-containing protein</fullName>
    </recommendedName>
</protein>